<evidence type="ECO:0000256" key="11">
    <source>
        <dbReference type="ARBA" id="ARBA00023204"/>
    </source>
</evidence>
<dbReference type="SUPFAM" id="SSF100879">
    <property type="entry name" value="Lesion bypass DNA polymerase (Y-family), little finger domain"/>
    <property type="match status" value="1"/>
</dbReference>
<dbReference type="PANTHER" id="PTHR11076:SF35">
    <property type="entry name" value="DNA REPAIR PROTEIN HOMOLOG YOBH"/>
    <property type="match status" value="1"/>
</dbReference>
<keyword evidence="4 13" id="KW-0808">Transferase</keyword>
<evidence type="ECO:0000256" key="10">
    <source>
        <dbReference type="ARBA" id="ARBA00023125"/>
    </source>
</evidence>
<comment type="subcellular location">
    <subcellularLocation>
        <location evidence="1 13">Cytoplasm</location>
    </subcellularLocation>
</comment>
<feature type="active site" evidence="13">
    <location>
        <position position="106"/>
    </location>
</feature>
<comment type="catalytic activity">
    <reaction evidence="12 13">
        <text>DNA(n) + a 2'-deoxyribonucleoside 5'-triphosphate = DNA(n+1) + diphosphate</text>
        <dbReference type="Rhea" id="RHEA:22508"/>
        <dbReference type="Rhea" id="RHEA-COMP:17339"/>
        <dbReference type="Rhea" id="RHEA-COMP:17340"/>
        <dbReference type="ChEBI" id="CHEBI:33019"/>
        <dbReference type="ChEBI" id="CHEBI:61560"/>
        <dbReference type="ChEBI" id="CHEBI:173112"/>
        <dbReference type="EC" id="2.7.7.7"/>
    </reaction>
</comment>
<dbReference type="Proteomes" id="UP001597520">
    <property type="component" value="Unassembled WGS sequence"/>
</dbReference>
<dbReference type="Gene3D" id="3.30.1490.100">
    <property type="entry name" value="DNA polymerase, Y-family, little finger domain"/>
    <property type="match status" value="1"/>
</dbReference>
<dbReference type="InterPro" id="IPR043128">
    <property type="entry name" value="Rev_trsase/Diguanyl_cyclase"/>
</dbReference>
<reference evidence="16" key="1">
    <citation type="journal article" date="2019" name="Int. J. Syst. Evol. Microbiol.">
        <title>The Global Catalogue of Microorganisms (GCM) 10K type strain sequencing project: providing services to taxonomists for standard genome sequencing and annotation.</title>
        <authorList>
            <consortium name="The Broad Institute Genomics Platform"/>
            <consortium name="The Broad Institute Genome Sequencing Center for Infectious Disease"/>
            <person name="Wu L."/>
            <person name="Ma J."/>
        </authorList>
    </citation>
    <scope>NUCLEOTIDE SEQUENCE [LARGE SCALE GENOMIC DNA]</scope>
    <source>
        <strain evidence="16">KCTC 33792</strain>
    </source>
</reference>
<dbReference type="EC" id="2.7.7.7" evidence="13"/>
<evidence type="ECO:0000256" key="5">
    <source>
        <dbReference type="ARBA" id="ARBA00022695"/>
    </source>
</evidence>
<keyword evidence="7 13" id="KW-0479">Metal-binding</keyword>
<dbReference type="RefSeq" id="WP_380712288.1">
    <property type="nucleotide sequence ID" value="NZ_JBHUML010000002.1"/>
</dbReference>
<keyword evidence="3 13" id="KW-0963">Cytoplasm</keyword>
<dbReference type="Pfam" id="PF00817">
    <property type="entry name" value="IMS"/>
    <property type="match status" value="1"/>
</dbReference>
<organism evidence="15 16">
    <name type="scientific">Salibacterium lacus</name>
    <dbReference type="NCBI Taxonomy" id="1898109"/>
    <lineage>
        <taxon>Bacteria</taxon>
        <taxon>Bacillati</taxon>
        <taxon>Bacillota</taxon>
        <taxon>Bacilli</taxon>
        <taxon>Bacillales</taxon>
        <taxon>Bacillaceae</taxon>
    </lineage>
</organism>
<feature type="binding site" evidence="13">
    <location>
        <position position="9"/>
    </location>
    <ligand>
        <name>Mg(2+)</name>
        <dbReference type="ChEBI" id="CHEBI:18420"/>
    </ligand>
</feature>
<keyword evidence="6 13" id="KW-0235">DNA replication</keyword>
<feature type="binding site" evidence="13">
    <location>
        <position position="105"/>
    </location>
    <ligand>
        <name>Mg(2+)</name>
        <dbReference type="ChEBI" id="CHEBI:18420"/>
    </ligand>
</feature>
<dbReference type="GO" id="GO:0003887">
    <property type="term" value="F:DNA-directed DNA polymerase activity"/>
    <property type="evidence" value="ECO:0007669"/>
    <property type="project" value="UniProtKB-EC"/>
</dbReference>
<name>A0ABW5T0E3_9BACI</name>
<dbReference type="Pfam" id="PF21999">
    <property type="entry name" value="IMS_HHH_1"/>
    <property type="match status" value="1"/>
</dbReference>
<comment type="cofactor">
    <cofactor evidence="13">
        <name>Mg(2+)</name>
        <dbReference type="ChEBI" id="CHEBI:18420"/>
    </cofactor>
    <text evidence="13">Binds 2 magnesium ions per subunit.</text>
</comment>
<dbReference type="InterPro" id="IPR053848">
    <property type="entry name" value="IMS_HHH_1"/>
</dbReference>
<evidence type="ECO:0000259" key="14">
    <source>
        <dbReference type="PROSITE" id="PS50173"/>
    </source>
</evidence>
<keyword evidence="13" id="KW-0239">DNA-directed DNA polymerase</keyword>
<dbReference type="InterPro" id="IPR036775">
    <property type="entry name" value="DNA_pol_Y-fam_lit_finger_sf"/>
</dbReference>
<comment type="similarity">
    <text evidence="2 13">Belongs to the DNA polymerase type-Y family.</text>
</comment>
<evidence type="ECO:0000256" key="9">
    <source>
        <dbReference type="ARBA" id="ARBA00022842"/>
    </source>
</evidence>
<comment type="caution">
    <text evidence="15">The sequence shown here is derived from an EMBL/GenBank/DDBJ whole genome shotgun (WGS) entry which is preliminary data.</text>
</comment>
<evidence type="ECO:0000313" key="15">
    <source>
        <dbReference type="EMBL" id="MFD2705023.1"/>
    </source>
</evidence>
<evidence type="ECO:0000313" key="16">
    <source>
        <dbReference type="Proteomes" id="UP001597520"/>
    </source>
</evidence>
<evidence type="ECO:0000256" key="6">
    <source>
        <dbReference type="ARBA" id="ARBA00022705"/>
    </source>
</evidence>
<keyword evidence="13" id="KW-0515">Mutator protein</keyword>
<dbReference type="InterPro" id="IPR050116">
    <property type="entry name" value="DNA_polymerase-Y"/>
</dbReference>
<keyword evidence="10 13" id="KW-0238">DNA-binding</keyword>
<evidence type="ECO:0000256" key="1">
    <source>
        <dbReference type="ARBA" id="ARBA00004496"/>
    </source>
</evidence>
<evidence type="ECO:0000256" key="13">
    <source>
        <dbReference type="HAMAP-Rule" id="MF_01113"/>
    </source>
</evidence>
<keyword evidence="9 13" id="KW-0460">Magnesium</keyword>
<evidence type="ECO:0000256" key="7">
    <source>
        <dbReference type="ARBA" id="ARBA00022723"/>
    </source>
</evidence>
<dbReference type="Gene3D" id="1.10.150.20">
    <property type="entry name" value="5' to 3' exonuclease, C-terminal subdomain"/>
    <property type="match status" value="1"/>
</dbReference>
<feature type="site" description="Substrate discrimination" evidence="13">
    <location>
        <position position="14"/>
    </location>
</feature>
<dbReference type="PROSITE" id="PS50173">
    <property type="entry name" value="UMUC"/>
    <property type="match status" value="1"/>
</dbReference>
<dbReference type="Gene3D" id="3.40.1170.60">
    <property type="match status" value="1"/>
</dbReference>
<gene>
    <name evidence="13" type="primary">dinB</name>
    <name evidence="15" type="ORF">ACFSUB_06050</name>
</gene>
<dbReference type="InterPro" id="IPR043502">
    <property type="entry name" value="DNA/RNA_pol_sf"/>
</dbReference>
<dbReference type="InterPro" id="IPR017961">
    <property type="entry name" value="DNA_pol_Y-fam_little_finger"/>
</dbReference>
<dbReference type="EMBL" id="JBHUML010000002">
    <property type="protein sequence ID" value="MFD2705023.1"/>
    <property type="molecule type" value="Genomic_DNA"/>
</dbReference>
<sequence>MERTVFLVDMQSFYAGLEKVFRPDLEEHPVVVAGDPEIRSGVILAACPEAKKWGVQTAEALWEAQNKCPHLTVIKPRMQAYLDASIEIAAVFESISDQVEPYSVDEIFVEMTHVLPPGESPGEAARLLKRRVKRMLGVNARVGIGPTKVLAKMACDHFAKKMPDEIFTLSPANLQQQLWPRPVGDLFGVGRKMEAHLRSMGIRTIGQLAAFPLDQLKKRWGINGELIWHTAYGRDSSPVTTDTHVHHKGIGHHMTLARDYYRWDEIRVVLRELSEETARRVRAGGYIGCTVSAGAGGHDFDFPADFHRQEKLMDYTNDGTVIYETVCRLFHEHWTGFPLRSVGITLDQLIPDTFRQLSLFSTLQDKESLNHTIDHLKERFGSAAVLHASSLTAAGQALLRAQKIGGHYK</sequence>
<comment type="function">
    <text evidence="13">Poorly processive, error-prone DNA polymerase involved in untargeted mutagenesis. Copies undamaged DNA at stalled replication forks, which arise in vivo from mismatched or misaligned primer ends. These misaligned primers can be extended by PolIV. Exhibits no 3'-5' exonuclease (proofreading) activity. May be involved in translesional synthesis, in conjunction with the beta clamp from PolIII.</text>
</comment>
<dbReference type="NCBIfam" id="NF002848">
    <property type="entry name" value="PRK03103.1"/>
    <property type="match status" value="1"/>
</dbReference>
<dbReference type="InterPro" id="IPR001126">
    <property type="entry name" value="UmuC"/>
</dbReference>
<evidence type="ECO:0000256" key="2">
    <source>
        <dbReference type="ARBA" id="ARBA00010945"/>
    </source>
</evidence>
<dbReference type="PANTHER" id="PTHR11076">
    <property type="entry name" value="DNA REPAIR POLYMERASE UMUC / TRANSFERASE FAMILY MEMBER"/>
    <property type="match status" value="1"/>
</dbReference>
<protein>
    <recommendedName>
        <fullName evidence="13">DNA polymerase IV</fullName>
        <shortName evidence="13">Pol IV</shortName>
        <ecNumber evidence="13">2.7.7.7</ecNumber>
    </recommendedName>
</protein>
<dbReference type="HAMAP" id="MF_01113">
    <property type="entry name" value="DNApol_IV"/>
    <property type="match status" value="1"/>
</dbReference>
<evidence type="ECO:0000256" key="4">
    <source>
        <dbReference type="ARBA" id="ARBA00022679"/>
    </source>
</evidence>
<feature type="domain" description="UmuC" evidence="14">
    <location>
        <begin position="5"/>
        <end position="190"/>
    </location>
</feature>
<comment type="subunit">
    <text evidence="13">Monomer.</text>
</comment>
<proteinExistence type="inferred from homology"/>
<dbReference type="InterPro" id="IPR022880">
    <property type="entry name" value="DNApol_IV"/>
</dbReference>
<dbReference type="CDD" id="cd03586">
    <property type="entry name" value="PolY_Pol_IV_kappa"/>
    <property type="match status" value="1"/>
</dbReference>
<dbReference type="SUPFAM" id="SSF56672">
    <property type="entry name" value="DNA/RNA polymerases"/>
    <property type="match status" value="1"/>
</dbReference>
<evidence type="ECO:0000256" key="12">
    <source>
        <dbReference type="ARBA" id="ARBA00049244"/>
    </source>
</evidence>
<keyword evidence="8 13" id="KW-0227">DNA damage</keyword>
<keyword evidence="5 13" id="KW-0548">Nucleotidyltransferase</keyword>
<evidence type="ECO:0000256" key="8">
    <source>
        <dbReference type="ARBA" id="ARBA00022763"/>
    </source>
</evidence>
<keyword evidence="11 13" id="KW-0234">DNA repair</keyword>
<dbReference type="Pfam" id="PF11799">
    <property type="entry name" value="IMS_C"/>
    <property type="match status" value="1"/>
</dbReference>
<evidence type="ECO:0000256" key="3">
    <source>
        <dbReference type="ARBA" id="ARBA00022490"/>
    </source>
</evidence>
<keyword evidence="16" id="KW-1185">Reference proteome</keyword>
<accession>A0ABW5T0E3</accession>
<dbReference type="Gene3D" id="3.30.70.270">
    <property type="match status" value="1"/>
</dbReference>